<keyword evidence="3 7" id="KW-1003">Cell membrane</keyword>
<feature type="transmembrane region" description="Helical" evidence="7">
    <location>
        <begin position="186"/>
        <end position="212"/>
    </location>
</feature>
<organism evidence="9 10">
    <name type="scientific">Shewanella psychropiezotolerans</name>
    <dbReference type="NCBI Taxonomy" id="2593655"/>
    <lineage>
        <taxon>Bacteria</taxon>
        <taxon>Pseudomonadati</taxon>
        <taxon>Pseudomonadota</taxon>
        <taxon>Gammaproteobacteria</taxon>
        <taxon>Alteromonadales</taxon>
        <taxon>Shewanellaceae</taxon>
        <taxon>Shewanella</taxon>
    </lineage>
</organism>
<keyword evidence="5 7" id="KW-1133">Transmembrane helix</keyword>
<feature type="domain" description="VTT" evidence="8">
    <location>
        <begin position="61"/>
        <end position="174"/>
    </location>
</feature>
<keyword evidence="4 7" id="KW-0812">Transmembrane</keyword>
<evidence type="ECO:0000256" key="4">
    <source>
        <dbReference type="ARBA" id="ARBA00022692"/>
    </source>
</evidence>
<comment type="similarity">
    <text evidence="2 7">Belongs to the DedA family.</text>
</comment>
<dbReference type="EMBL" id="CP041614">
    <property type="protein sequence ID" value="QDO85452.1"/>
    <property type="molecule type" value="Genomic_DNA"/>
</dbReference>
<dbReference type="PANTHER" id="PTHR30353:SF11">
    <property type="entry name" value="INNER MEMBRANE PROTEIN YQJA"/>
    <property type="match status" value="1"/>
</dbReference>
<evidence type="ECO:0000256" key="2">
    <source>
        <dbReference type="ARBA" id="ARBA00010792"/>
    </source>
</evidence>
<feature type="transmembrane region" description="Helical" evidence="7">
    <location>
        <begin position="156"/>
        <end position="174"/>
    </location>
</feature>
<evidence type="ECO:0000256" key="7">
    <source>
        <dbReference type="RuleBase" id="RU367016"/>
    </source>
</evidence>
<feature type="transmembrane region" description="Helical" evidence="7">
    <location>
        <begin position="54"/>
        <end position="81"/>
    </location>
</feature>
<evidence type="ECO:0000313" key="10">
    <source>
        <dbReference type="Proteomes" id="UP000315947"/>
    </source>
</evidence>
<evidence type="ECO:0000259" key="8">
    <source>
        <dbReference type="Pfam" id="PF09335"/>
    </source>
</evidence>
<protein>
    <submittedName>
        <fullName evidence="9">DedA family protein</fullName>
    </submittedName>
</protein>
<sequence>MLDSFTHVLIALWHQDFTVLQNPDSAAMIYLCIVMLIWLESAFLPAAPLPCDSVVILSGSLAAAGIISLPLTWLLLIIAAATGSSMAFMQGRWLHKLPKIQGWIDAVPSEQLQTADKLLTRHGLLALFSARFIPVVRSLLPLMMGLRIKKSAHFQYYTWLSACVWSGLLLGLGYSMSLLPQNISKMITMGLIVAPVLTLGVAITGLLTKYFLKRTKHV</sequence>
<evidence type="ECO:0000256" key="6">
    <source>
        <dbReference type="ARBA" id="ARBA00023136"/>
    </source>
</evidence>
<proteinExistence type="inferred from homology"/>
<evidence type="ECO:0000256" key="3">
    <source>
        <dbReference type="ARBA" id="ARBA00022475"/>
    </source>
</evidence>
<accession>A0ABX5X285</accession>
<name>A0ABX5X285_9GAMM</name>
<evidence type="ECO:0000256" key="5">
    <source>
        <dbReference type="ARBA" id="ARBA00022989"/>
    </source>
</evidence>
<dbReference type="InterPro" id="IPR032816">
    <property type="entry name" value="VTT_dom"/>
</dbReference>
<feature type="transmembrane region" description="Helical" evidence="7">
    <location>
        <begin position="27"/>
        <end position="47"/>
    </location>
</feature>
<keyword evidence="6 7" id="KW-0472">Membrane</keyword>
<reference evidence="9 10" key="1">
    <citation type="submission" date="2019-07" db="EMBL/GenBank/DDBJ databases">
        <title>Shewanella sp. YLB-06 whole genomic sequence.</title>
        <authorList>
            <person name="Yu L."/>
        </authorList>
    </citation>
    <scope>NUCLEOTIDE SEQUENCE [LARGE SCALE GENOMIC DNA]</scope>
    <source>
        <strain evidence="9 10">YLB-06</strain>
    </source>
</reference>
<dbReference type="Pfam" id="PF09335">
    <property type="entry name" value="VTT_dom"/>
    <property type="match status" value="1"/>
</dbReference>
<dbReference type="InterPro" id="IPR032818">
    <property type="entry name" value="DedA-like"/>
</dbReference>
<gene>
    <name evidence="9" type="ORF">FM037_22115</name>
</gene>
<evidence type="ECO:0000313" key="9">
    <source>
        <dbReference type="EMBL" id="QDO85452.1"/>
    </source>
</evidence>
<dbReference type="PANTHER" id="PTHR30353">
    <property type="entry name" value="INNER MEMBRANE PROTEIN DEDA-RELATED"/>
    <property type="match status" value="1"/>
</dbReference>
<keyword evidence="10" id="KW-1185">Reference proteome</keyword>
<dbReference type="Proteomes" id="UP000315947">
    <property type="component" value="Chromosome"/>
</dbReference>
<comment type="subcellular location">
    <subcellularLocation>
        <location evidence="1 7">Cell membrane</location>
        <topology evidence="1 7">Multi-pass membrane protein</topology>
    </subcellularLocation>
</comment>
<dbReference type="RefSeq" id="WP_144047775.1">
    <property type="nucleotide sequence ID" value="NZ_CP041614.1"/>
</dbReference>
<evidence type="ECO:0000256" key="1">
    <source>
        <dbReference type="ARBA" id="ARBA00004651"/>
    </source>
</evidence>